<organism evidence="2 3">
    <name type="scientific">Trifolium medium</name>
    <dbReference type="NCBI Taxonomy" id="97028"/>
    <lineage>
        <taxon>Eukaryota</taxon>
        <taxon>Viridiplantae</taxon>
        <taxon>Streptophyta</taxon>
        <taxon>Embryophyta</taxon>
        <taxon>Tracheophyta</taxon>
        <taxon>Spermatophyta</taxon>
        <taxon>Magnoliopsida</taxon>
        <taxon>eudicotyledons</taxon>
        <taxon>Gunneridae</taxon>
        <taxon>Pentapetalae</taxon>
        <taxon>rosids</taxon>
        <taxon>fabids</taxon>
        <taxon>Fabales</taxon>
        <taxon>Fabaceae</taxon>
        <taxon>Papilionoideae</taxon>
        <taxon>50 kb inversion clade</taxon>
        <taxon>NPAAA clade</taxon>
        <taxon>Hologalegina</taxon>
        <taxon>IRL clade</taxon>
        <taxon>Trifolieae</taxon>
        <taxon>Trifolium</taxon>
    </lineage>
</organism>
<protein>
    <recommendedName>
        <fullName evidence="1">Retrotransposon gag domain-containing protein</fullName>
    </recommendedName>
</protein>
<evidence type="ECO:0000313" key="3">
    <source>
        <dbReference type="Proteomes" id="UP000265520"/>
    </source>
</evidence>
<reference evidence="2 3" key="1">
    <citation type="journal article" date="2018" name="Front. Plant Sci.">
        <title>Red Clover (Trifolium pratense) and Zigzag Clover (T. medium) - A Picture of Genomic Similarities and Differences.</title>
        <authorList>
            <person name="Dluhosova J."/>
            <person name="Istvanek J."/>
            <person name="Nedelnik J."/>
            <person name="Repkova J."/>
        </authorList>
    </citation>
    <scope>NUCLEOTIDE SEQUENCE [LARGE SCALE GENOMIC DNA]</scope>
    <source>
        <strain evidence="3">cv. 10/8</strain>
        <tissue evidence="2">Leaf</tissue>
    </source>
</reference>
<dbReference type="AlphaFoldDB" id="A0A392MNE4"/>
<dbReference type="EMBL" id="LXQA010012946">
    <property type="protein sequence ID" value="MCH87804.1"/>
    <property type="molecule type" value="Genomic_DNA"/>
</dbReference>
<evidence type="ECO:0000313" key="2">
    <source>
        <dbReference type="EMBL" id="MCH87804.1"/>
    </source>
</evidence>
<keyword evidence="3" id="KW-1185">Reference proteome</keyword>
<dbReference type="InterPro" id="IPR005162">
    <property type="entry name" value="Retrotrans_gag_dom"/>
</dbReference>
<evidence type="ECO:0000259" key="1">
    <source>
        <dbReference type="Pfam" id="PF03732"/>
    </source>
</evidence>
<proteinExistence type="predicted"/>
<dbReference type="Proteomes" id="UP000265520">
    <property type="component" value="Unassembled WGS sequence"/>
</dbReference>
<dbReference type="Pfam" id="PF03732">
    <property type="entry name" value="Retrotrans_gag"/>
    <property type="match status" value="1"/>
</dbReference>
<accession>A0A392MNE4</accession>
<name>A0A392MNE4_9FABA</name>
<gene>
    <name evidence="2" type="ORF">A2U01_0008684</name>
</gene>
<feature type="domain" description="Retrotransposon gag" evidence="1">
    <location>
        <begin position="6"/>
        <end position="56"/>
    </location>
</feature>
<comment type="caution">
    <text evidence="2">The sequence shown here is derived from an EMBL/GenBank/DDBJ whole genome shotgun (WGS) entry which is preliminary data.</text>
</comment>
<sequence>MEHVVDAWNDLKDRFSQGDLVRISELMQEIYGLKQESKTVTEFYSELKIPWEELEEKDTKRMIGSAEKVEDLYYLNLQDKDVHVHNVSLTKELPLSARS</sequence>